<gene>
    <name evidence="7" type="ORF">PYCCODRAFT_1368264</name>
</gene>
<evidence type="ECO:0000256" key="3">
    <source>
        <dbReference type="ARBA" id="ARBA00022806"/>
    </source>
</evidence>
<keyword evidence="4" id="KW-0067">ATP-binding</keyword>
<dbReference type="GO" id="GO:0045025">
    <property type="term" value="C:mitochondrial degradosome"/>
    <property type="evidence" value="ECO:0007669"/>
    <property type="project" value="TreeGrafter"/>
</dbReference>
<dbReference type="Pfam" id="PF00271">
    <property type="entry name" value="Helicase_C"/>
    <property type="match status" value="1"/>
</dbReference>
<dbReference type="EMBL" id="KZ084107">
    <property type="protein sequence ID" value="OSD02131.1"/>
    <property type="molecule type" value="Genomic_DNA"/>
</dbReference>
<keyword evidence="2 7" id="KW-0378">Hydrolase</keyword>
<accession>A0A1Y2IPH0</accession>
<reference evidence="7 8" key="1">
    <citation type="journal article" date="2015" name="Biotechnol. Biofuels">
        <title>Enhanced degradation of softwood versus hardwood by the white-rot fungus Pycnoporus coccineus.</title>
        <authorList>
            <person name="Couturier M."/>
            <person name="Navarro D."/>
            <person name="Chevret D."/>
            <person name="Henrissat B."/>
            <person name="Piumi F."/>
            <person name="Ruiz-Duenas F.J."/>
            <person name="Martinez A.T."/>
            <person name="Grigoriev I.V."/>
            <person name="Riley R."/>
            <person name="Lipzen A."/>
            <person name="Berrin J.G."/>
            <person name="Master E.R."/>
            <person name="Rosso M.N."/>
        </authorList>
    </citation>
    <scope>NUCLEOTIDE SEQUENCE [LARGE SCALE GENOMIC DNA]</scope>
    <source>
        <strain evidence="7 8">BRFM310</strain>
    </source>
</reference>
<proteinExistence type="predicted"/>
<evidence type="ECO:0000256" key="1">
    <source>
        <dbReference type="ARBA" id="ARBA00022741"/>
    </source>
</evidence>
<keyword evidence="8" id="KW-1185">Reference proteome</keyword>
<dbReference type="GO" id="GO:0005524">
    <property type="term" value="F:ATP binding"/>
    <property type="evidence" value="ECO:0007669"/>
    <property type="project" value="UniProtKB-KW"/>
</dbReference>
<evidence type="ECO:0000256" key="5">
    <source>
        <dbReference type="SAM" id="MobiDB-lite"/>
    </source>
</evidence>
<dbReference type="SUPFAM" id="SSF52540">
    <property type="entry name" value="P-loop containing nucleoside triphosphate hydrolases"/>
    <property type="match status" value="1"/>
</dbReference>
<dbReference type="InterPro" id="IPR022192">
    <property type="entry name" value="SUV3_C"/>
</dbReference>
<dbReference type="GO" id="GO:0004386">
    <property type="term" value="F:helicase activity"/>
    <property type="evidence" value="ECO:0007669"/>
    <property type="project" value="UniProtKB-KW"/>
</dbReference>
<dbReference type="CDD" id="cd18805">
    <property type="entry name" value="SF2_C_suv3"/>
    <property type="match status" value="1"/>
</dbReference>
<dbReference type="InterPro" id="IPR050699">
    <property type="entry name" value="RNA-DNA_Helicase"/>
</dbReference>
<dbReference type="Gene3D" id="3.40.50.300">
    <property type="entry name" value="P-loop containing nucleotide triphosphate hydrolases"/>
    <property type="match status" value="2"/>
</dbReference>
<keyword evidence="3" id="KW-0347">Helicase</keyword>
<dbReference type="GO" id="GO:0000965">
    <property type="term" value="P:mitochondrial RNA 3'-end processing"/>
    <property type="evidence" value="ECO:0007669"/>
    <property type="project" value="TreeGrafter"/>
</dbReference>
<feature type="region of interest" description="Disordered" evidence="5">
    <location>
        <begin position="29"/>
        <end position="56"/>
    </location>
</feature>
<dbReference type="STRING" id="1353009.A0A1Y2IPH0"/>
<dbReference type="AlphaFoldDB" id="A0A1Y2IPH0"/>
<dbReference type="SMART" id="SM00490">
    <property type="entry name" value="HELICc"/>
    <property type="match status" value="1"/>
</dbReference>
<feature type="domain" description="Helicase C-terminal" evidence="6">
    <location>
        <begin position="399"/>
        <end position="563"/>
    </location>
</feature>
<dbReference type="InterPro" id="IPR027417">
    <property type="entry name" value="P-loop_NTPase"/>
</dbReference>
<keyword evidence="1" id="KW-0547">Nucleotide-binding</keyword>
<dbReference type="Gene3D" id="1.20.58.1080">
    <property type="match status" value="1"/>
</dbReference>
<evidence type="ECO:0000313" key="8">
    <source>
        <dbReference type="Proteomes" id="UP000193067"/>
    </source>
</evidence>
<dbReference type="InterPro" id="IPR001650">
    <property type="entry name" value="Helicase_C-like"/>
</dbReference>
<dbReference type="Pfam" id="PF12513">
    <property type="entry name" value="SUV3_C"/>
    <property type="match status" value="1"/>
</dbReference>
<organism evidence="7 8">
    <name type="scientific">Trametes coccinea (strain BRFM310)</name>
    <name type="common">Pycnoporus coccineus</name>
    <dbReference type="NCBI Taxonomy" id="1353009"/>
    <lineage>
        <taxon>Eukaryota</taxon>
        <taxon>Fungi</taxon>
        <taxon>Dikarya</taxon>
        <taxon>Basidiomycota</taxon>
        <taxon>Agaricomycotina</taxon>
        <taxon>Agaricomycetes</taxon>
        <taxon>Polyporales</taxon>
        <taxon>Polyporaceae</taxon>
        <taxon>Trametes</taxon>
    </lineage>
</organism>
<evidence type="ECO:0000259" key="6">
    <source>
        <dbReference type="PROSITE" id="PS51194"/>
    </source>
</evidence>
<evidence type="ECO:0000313" key="7">
    <source>
        <dbReference type="EMBL" id="OSD02131.1"/>
    </source>
</evidence>
<dbReference type="GO" id="GO:0016787">
    <property type="term" value="F:hydrolase activity"/>
    <property type="evidence" value="ECO:0007669"/>
    <property type="project" value="UniProtKB-KW"/>
</dbReference>
<evidence type="ECO:0000256" key="2">
    <source>
        <dbReference type="ARBA" id="ARBA00022801"/>
    </source>
</evidence>
<dbReference type="InterPro" id="IPR055206">
    <property type="entry name" value="DEXQc_SUV3"/>
</dbReference>
<dbReference type="OrthoDB" id="6692397at2759"/>
<protein>
    <submittedName>
        <fullName evidence="7">p-loop containing nucleoside triphosphate hydrolase protein</fullName>
    </submittedName>
</protein>
<dbReference type="PANTHER" id="PTHR12131">
    <property type="entry name" value="ATP-DEPENDENT RNA AND DNA HELICASE"/>
    <property type="match status" value="1"/>
</dbReference>
<dbReference type="FunFam" id="3.40.50.300:FF:000957">
    <property type="entry name" value="ATP-dependent RNA helicase SUV3L, mitochondrial"/>
    <property type="match status" value="1"/>
</dbReference>
<evidence type="ECO:0000256" key="4">
    <source>
        <dbReference type="ARBA" id="ARBA00022840"/>
    </source>
</evidence>
<sequence>MLRIPQLIRSQCRHNLSRPVLSAPKIITRARTGKAPSKHKPKPNFQHKGGFRRHDEPREPRIRVSASGVEAYLSENAYDWLDRTLDQTIDRLARMGLPDDDIRPLLKTFVIEMERGTVFKHLAYSEAYLERFAHDLSRGTRKTLDREYTKILFEWANHPEGSKVLESAVPYDVISRMQAIYRAVDLSTMPWMHATTRVAAPRKFIMHVGPTNSGKTHNALRALAAAKRGIYAGPLRLLAYEIWDRLNKGQIVPLGVEPEPEDKPDVHTNFDLGEAATTGQTVVVTRTGNAKYARACNMLTGEERKIVKEHAPLVSCTVEMAPSTEAWDVAVIDEIQLIADPQRGGAWTNAVLGLNAKEIHLCGEESAIPLIESITRDLGDTLEINRYQRLTPLVVAEKSLEGDLSRIEKGDCAVAFSRNGIFGLKGRIEESTKFRCALAYGRLPPEIRSEQAALFNDPQSGYDVLVGSDAIGMGLNLKIKRVVFEAVSKFDGGRMRVLSPSAIKQIAGRAGRYGLHGADSAGGVVTTLHPEDLDIVRKALTASYEPIRYAYIHLTEEYFRKVIQVLPWGATQGTVGEVFQYVAKLPPQFAFQSLESLEMAFQFIDSFLDCLTVEARLAASNAPCPWRDPSAVAGAVSLMEIYRDKLRVSIEAALHRAGLLQKLNEGLLLMESDRPTYDQKTIVSMLSHLETVHKIIVLYLWYSYRYAVAFPEQQKAFQLRLITEFAMEWCLELLHQLRMKTPHPGPAARQQVMTRRPLNLDEPINAVDSEATSTPPHFITLTERKKLVFANPDGEFFSFYIRSGTNRSSYETGKYSRIVVR</sequence>
<dbReference type="PROSITE" id="PS51194">
    <property type="entry name" value="HELICASE_CTER"/>
    <property type="match status" value="1"/>
</dbReference>
<dbReference type="Pfam" id="PF22527">
    <property type="entry name" value="DEXQc_Suv3"/>
    <property type="match status" value="2"/>
</dbReference>
<dbReference type="PANTHER" id="PTHR12131:SF1">
    <property type="entry name" value="ATP-DEPENDENT RNA HELICASE SUPV3L1, MITOCHONDRIAL-RELATED"/>
    <property type="match status" value="1"/>
</dbReference>
<name>A0A1Y2IPH0_TRAC3</name>
<dbReference type="Proteomes" id="UP000193067">
    <property type="component" value="Unassembled WGS sequence"/>
</dbReference>